<evidence type="ECO:0000313" key="3">
    <source>
        <dbReference type="Proteomes" id="UP000769528"/>
    </source>
</evidence>
<proteinExistence type="predicted"/>
<evidence type="ECO:0000256" key="1">
    <source>
        <dbReference type="SAM" id="MobiDB-lite"/>
    </source>
</evidence>
<evidence type="ECO:0000313" key="2">
    <source>
        <dbReference type="EMBL" id="KAH3673013.1"/>
    </source>
</evidence>
<accession>A0A9P8PIU3</accession>
<dbReference type="AlphaFoldDB" id="A0A9P8PIU3"/>
<reference evidence="2" key="1">
    <citation type="journal article" date="2021" name="Open Biol.">
        <title>Shared evolutionary footprints suggest mitochondrial oxidative damage underlies multiple complex I losses in fungi.</title>
        <authorList>
            <person name="Schikora-Tamarit M.A."/>
            <person name="Marcet-Houben M."/>
            <person name="Nosek J."/>
            <person name="Gabaldon T."/>
        </authorList>
    </citation>
    <scope>NUCLEOTIDE SEQUENCE</scope>
    <source>
        <strain evidence="2">CBS6341</strain>
    </source>
</reference>
<reference evidence="2" key="2">
    <citation type="submission" date="2021-01" db="EMBL/GenBank/DDBJ databases">
        <authorList>
            <person name="Schikora-Tamarit M.A."/>
        </authorList>
    </citation>
    <scope>NUCLEOTIDE SEQUENCE</scope>
    <source>
        <strain evidence="2">CBS6341</strain>
    </source>
</reference>
<feature type="region of interest" description="Disordered" evidence="1">
    <location>
        <begin position="1"/>
        <end position="21"/>
    </location>
</feature>
<protein>
    <submittedName>
        <fullName evidence="2">Uncharacterized protein</fullName>
    </submittedName>
</protein>
<dbReference type="EMBL" id="JAEUBF010001066">
    <property type="protein sequence ID" value="KAH3673013.1"/>
    <property type="molecule type" value="Genomic_DNA"/>
</dbReference>
<name>A0A9P8PIU3_9ASCO</name>
<dbReference type="Proteomes" id="UP000769528">
    <property type="component" value="Unassembled WGS sequence"/>
</dbReference>
<organism evidence="2 3">
    <name type="scientific">Wickerhamomyces mucosus</name>
    <dbReference type="NCBI Taxonomy" id="1378264"/>
    <lineage>
        <taxon>Eukaryota</taxon>
        <taxon>Fungi</taxon>
        <taxon>Dikarya</taxon>
        <taxon>Ascomycota</taxon>
        <taxon>Saccharomycotina</taxon>
        <taxon>Saccharomycetes</taxon>
        <taxon>Phaffomycetales</taxon>
        <taxon>Wickerhamomycetaceae</taxon>
        <taxon>Wickerhamomyces</taxon>
    </lineage>
</organism>
<comment type="caution">
    <text evidence="2">The sequence shown here is derived from an EMBL/GenBank/DDBJ whole genome shotgun (WGS) entry which is preliminary data.</text>
</comment>
<sequence length="135" mass="15593">MSSSQSSIPSTPSTPSKPYSIPAEYFPSLKTHINKESPSTTYRYNYEYNYPQTNGNQAKNGEVLQKWNKPDILVNDNKDERYSVYLTNEDYEDFSPNGKDTKVMFNKLSIKGHKKNNSITNFLKKNLHKRTKSTI</sequence>
<gene>
    <name evidence="2" type="ORF">WICMUC_003966</name>
</gene>
<keyword evidence="3" id="KW-1185">Reference proteome</keyword>